<accession>A0A8W7K7H6</accession>
<name>A0A8W7K7H6_ANOAL</name>
<keyword evidence="2" id="KW-1185">Reference proteome</keyword>
<reference evidence="1 2" key="1">
    <citation type="journal article" date="2017" name="G3 (Bethesda)">
        <title>The Physical Genome Mapping of Anopheles albimanus Corrected Scaffold Misassemblies and Identified Interarm Rearrangements in Genus Anopheles.</title>
        <authorList>
            <person name="Artemov G.N."/>
            <person name="Peery A.N."/>
            <person name="Jiang X."/>
            <person name="Tu Z."/>
            <person name="Stegniy V.N."/>
            <person name="Sharakhova M.V."/>
            <person name="Sharakhov I.V."/>
        </authorList>
    </citation>
    <scope>NUCLEOTIDE SEQUENCE [LARGE SCALE GENOMIC DNA]</scope>
    <source>
        <strain evidence="1 2">ALBI9_A</strain>
    </source>
</reference>
<evidence type="ECO:0000313" key="1">
    <source>
        <dbReference type="EnsemblMetazoa" id="AALB016131-PB"/>
    </source>
</evidence>
<dbReference type="EnsemblMetazoa" id="AALB016131-RB">
    <property type="protein sequence ID" value="AALB016131-PB"/>
    <property type="gene ID" value="AALB016131"/>
</dbReference>
<sequence>MAQGMAQYPKQSCNSVTVFFRSDRRADVRNAGLQHIQEMMPMIG</sequence>
<organism evidence="1 2">
    <name type="scientific">Anopheles albimanus</name>
    <name type="common">New world malaria mosquito</name>
    <dbReference type="NCBI Taxonomy" id="7167"/>
    <lineage>
        <taxon>Eukaryota</taxon>
        <taxon>Metazoa</taxon>
        <taxon>Ecdysozoa</taxon>
        <taxon>Arthropoda</taxon>
        <taxon>Hexapoda</taxon>
        <taxon>Insecta</taxon>
        <taxon>Pterygota</taxon>
        <taxon>Neoptera</taxon>
        <taxon>Endopterygota</taxon>
        <taxon>Diptera</taxon>
        <taxon>Nematocera</taxon>
        <taxon>Culicoidea</taxon>
        <taxon>Culicidae</taxon>
        <taxon>Anophelinae</taxon>
        <taxon>Anopheles</taxon>
    </lineage>
</organism>
<dbReference type="EnsemblMetazoa" id="AALB016131-RA">
    <property type="protein sequence ID" value="AALB016131-PA"/>
    <property type="gene ID" value="AALB016131"/>
</dbReference>
<proteinExistence type="predicted"/>
<dbReference type="Proteomes" id="UP000069272">
    <property type="component" value="Chromosome 2L"/>
</dbReference>
<protein>
    <submittedName>
        <fullName evidence="1">Uncharacterized protein</fullName>
    </submittedName>
</protein>
<dbReference type="AlphaFoldDB" id="A0A8W7K7H6"/>
<evidence type="ECO:0000313" key="2">
    <source>
        <dbReference type="Proteomes" id="UP000069272"/>
    </source>
</evidence>
<reference evidence="1" key="2">
    <citation type="submission" date="2022-08" db="UniProtKB">
        <authorList>
            <consortium name="EnsemblMetazoa"/>
        </authorList>
    </citation>
    <scope>IDENTIFICATION</scope>
    <source>
        <strain evidence="1">STECLA/ALBI9_A</strain>
    </source>
</reference>